<comment type="caution">
    <text evidence="4">The sequence shown here is derived from an EMBL/GenBank/DDBJ whole genome shotgun (WGS) entry which is preliminary data.</text>
</comment>
<name>A0ABU2H2G3_9ACTN</name>
<gene>
    <name evidence="4" type="ORF">RIF23_04125</name>
</gene>
<evidence type="ECO:0000259" key="3">
    <source>
        <dbReference type="Pfam" id="PF04235"/>
    </source>
</evidence>
<organism evidence="4 5">
    <name type="scientific">Lipingzhangella rawalii</name>
    <dbReference type="NCBI Taxonomy" id="2055835"/>
    <lineage>
        <taxon>Bacteria</taxon>
        <taxon>Bacillati</taxon>
        <taxon>Actinomycetota</taxon>
        <taxon>Actinomycetes</taxon>
        <taxon>Streptosporangiales</taxon>
        <taxon>Nocardiopsidaceae</taxon>
        <taxon>Lipingzhangella</taxon>
    </lineage>
</organism>
<feature type="transmembrane region" description="Helical" evidence="2">
    <location>
        <begin position="227"/>
        <end position="254"/>
    </location>
</feature>
<feature type="domain" description="DUF418" evidence="3">
    <location>
        <begin position="253"/>
        <end position="418"/>
    </location>
</feature>
<keyword evidence="2" id="KW-0812">Transmembrane</keyword>
<feature type="transmembrane region" description="Helical" evidence="2">
    <location>
        <begin position="351"/>
        <end position="374"/>
    </location>
</feature>
<dbReference type="Pfam" id="PF04235">
    <property type="entry name" value="DUF418"/>
    <property type="match status" value="1"/>
</dbReference>
<evidence type="ECO:0000256" key="2">
    <source>
        <dbReference type="SAM" id="Phobius"/>
    </source>
</evidence>
<evidence type="ECO:0000256" key="1">
    <source>
        <dbReference type="SAM" id="MobiDB-lite"/>
    </source>
</evidence>
<keyword evidence="2" id="KW-0472">Membrane</keyword>
<dbReference type="PANTHER" id="PTHR30590:SF2">
    <property type="entry name" value="INNER MEMBRANE PROTEIN"/>
    <property type="match status" value="1"/>
</dbReference>
<dbReference type="PANTHER" id="PTHR30590">
    <property type="entry name" value="INNER MEMBRANE PROTEIN"/>
    <property type="match status" value="1"/>
</dbReference>
<protein>
    <submittedName>
        <fullName evidence="4">DUF418 domain-containing protein</fullName>
    </submittedName>
</protein>
<dbReference type="InterPro" id="IPR052529">
    <property type="entry name" value="Bact_Transport_Assoc"/>
</dbReference>
<evidence type="ECO:0000313" key="5">
    <source>
        <dbReference type="Proteomes" id="UP001250214"/>
    </source>
</evidence>
<feature type="transmembrane region" description="Helical" evidence="2">
    <location>
        <begin position="127"/>
        <end position="160"/>
    </location>
</feature>
<dbReference type="Proteomes" id="UP001250214">
    <property type="component" value="Unassembled WGS sequence"/>
</dbReference>
<reference evidence="5" key="1">
    <citation type="submission" date="2023-07" db="EMBL/GenBank/DDBJ databases">
        <title>Novel species in the genus Lipingzhangella isolated from Sambhar Salt Lake.</title>
        <authorList>
            <person name="Jiya N."/>
            <person name="Kajale S."/>
            <person name="Sharma A."/>
        </authorList>
    </citation>
    <scope>NUCLEOTIDE SEQUENCE [LARGE SCALE GENOMIC DNA]</scope>
    <source>
        <strain evidence="5">LS1_29</strain>
    </source>
</reference>
<dbReference type="EMBL" id="JAVLVT010000001">
    <property type="protein sequence ID" value="MDS1269481.1"/>
    <property type="molecule type" value="Genomic_DNA"/>
</dbReference>
<dbReference type="InterPro" id="IPR007349">
    <property type="entry name" value="DUF418"/>
</dbReference>
<feature type="region of interest" description="Disordered" evidence="1">
    <location>
        <begin position="1"/>
        <end position="29"/>
    </location>
</feature>
<sequence>MTSMASVDPSVPPPDRSRESPRGPSTATERALAPDLARGFMLLLIAVANTPWYLWGRDYTMSSIHPPDGAWWDQLTQIVIITAVDGRIYPMFAFLFGYGMVQLLLRQEAAGVPERAALALLRRRNLWLLVFGCAHAALLFMGDILGAYGLAGLVLAALFLRRSNRTLLVWSAVLGIVLLLFLAFSLLGAYAAAVLGEPVEQGFTPYKFAESTMAEDSYLHSVVERLLVWPLLVVMQGLLGLAVPIAILLGFWAARHRVLEQPEQNLRLLGWTAFVGIAVGWLGGAPHAVTHTGLVPFPEDAMFVFSTLMLPTGLAGGVGYVALFGLIGYWLRNRPSGPVTTAVSAVGKRSLSCYLAQSVVCAPLLAAWGLGLGAHLHSSSMALFAVAVWLVILLAAWGLERAGRRGPAEVLLRRLTYRTAPDSR</sequence>
<evidence type="ECO:0000313" key="4">
    <source>
        <dbReference type="EMBL" id="MDS1269481.1"/>
    </source>
</evidence>
<feature type="transmembrane region" description="Helical" evidence="2">
    <location>
        <begin position="88"/>
        <end position="107"/>
    </location>
</feature>
<keyword evidence="2" id="KW-1133">Transmembrane helix</keyword>
<feature type="transmembrane region" description="Helical" evidence="2">
    <location>
        <begin position="167"/>
        <end position="193"/>
    </location>
</feature>
<feature type="transmembrane region" description="Helical" evidence="2">
    <location>
        <begin position="380"/>
        <end position="399"/>
    </location>
</feature>
<keyword evidence="5" id="KW-1185">Reference proteome</keyword>
<feature type="transmembrane region" description="Helical" evidence="2">
    <location>
        <begin position="303"/>
        <end position="331"/>
    </location>
</feature>
<accession>A0ABU2H2G3</accession>
<feature type="transmembrane region" description="Helical" evidence="2">
    <location>
        <begin position="266"/>
        <end position="283"/>
    </location>
</feature>
<proteinExistence type="predicted"/>
<feature type="transmembrane region" description="Helical" evidence="2">
    <location>
        <begin position="36"/>
        <end position="55"/>
    </location>
</feature>